<comment type="caution">
    <text evidence="2">The sequence shown here is derived from an EMBL/GenBank/DDBJ whole genome shotgun (WGS) entry which is preliminary data.</text>
</comment>
<evidence type="ECO:0000256" key="1">
    <source>
        <dbReference type="SAM" id="Phobius"/>
    </source>
</evidence>
<reference evidence="2" key="1">
    <citation type="submission" date="2017-11" db="EMBL/GenBank/DDBJ databases">
        <title>Three new genomes from thermophilic consortium.</title>
        <authorList>
            <person name="Quaggio R."/>
            <person name="Amgarten D."/>
            <person name="Setubal J.C."/>
        </authorList>
    </citation>
    <scope>NUCLEOTIDE SEQUENCE</scope>
    <source>
        <strain evidence="2">ZCTH01-B2</strain>
    </source>
</reference>
<evidence type="ECO:0000313" key="2">
    <source>
        <dbReference type="EMBL" id="MBY6277371.1"/>
    </source>
</evidence>
<feature type="transmembrane region" description="Helical" evidence="1">
    <location>
        <begin position="150"/>
        <end position="175"/>
    </location>
</feature>
<feature type="transmembrane region" description="Helical" evidence="1">
    <location>
        <begin position="264"/>
        <end position="286"/>
    </location>
</feature>
<dbReference type="GO" id="GO:0005886">
    <property type="term" value="C:plasma membrane"/>
    <property type="evidence" value="ECO:0007669"/>
    <property type="project" value="UniProtKB-SubCell"/>
</dbReference>
<protein>
    <submittedName>
        <fullName evidence="2">ABC transporter permease</fullName>
    </submittedName>
</protein>
<dbReference type="PANTHER" id="PTHR43471:SF14">
    <property type="entry name" value="ABC-2 TYPE TRANSPORT SYSTEM PERMEASE PROTEIN"/>
    <property type="match status" value="1"/>
</dbReference>
<proteinExistence type="predicted"/>
<feature type="transmembrane region" description="Helical" evidence="1">
    <location>
        <begin position="182"/>
        <end position="204"/>
    </location>
</feature>
<feature type="transmembrane region" description="Helical" evidence="1">
    <location>
        <begin position="65"/>
        <end position="86"/>
    </location>
</feature>
<dbReference type="GO" id="GO:0140359">
    <property type="term" value="F:ABC-type transporter activity"/>
    <property type="evidence" value="ECO:0007669"/>
    <property type="project" value="InterPro"/>
</dbReference>
<gene>
    <name evidence="2" type="ORF">CWE10_14385</name>
</gene>
<dbReference type="PANTHER" id="PTHR43471">
    <property type="entry name" value="ABC TRANSPORTER PERMEASE"/>
    <property type="match status" value="1"/>
</dbReference>
<dbReference type="Proteomes" id="UP000732377">
    <property type="component" value="Unassembled WGS sequence"/>
</dbReference>
<organism evidence="2 3">
    <name type="scientific">Symbiobacterium thermophilum</name>
    <dbReference type="NCBI Taxonomy" id="2734"/>
    <lineage>
        <taxon>Bacteria</taxon>
        <taxon>Bacillati</taxon>
        <taxon>Bacillota</taxon>
        <taxon>Clostridia</taxon>
        <taxon>Eubacteriales</taxon>
        <taxon>Symbiobacteriaceae</taxon>
        <taxon>Symbiobacterium</taxon>
    </lineage>
</organism>
<keyword evidence="1" id="KW-1133">Transmembrane helix</keyword>
<keyword evidence="1" id="KW-0472">Membrane</keyword>
<dbReference type="EMBL" id="PIUK01000170">
    <property type="protein sequence ID" value="MBY6277371.1"/>
    <property type="molecule type" value="Genomic_DNA"/>
</dbReference>
<accession>A0A953LIK5</accession>
<evidence type="ECO:0000313" key="3">
    <source>
        <dbReference type="Proteomes" id="UP000732377"/>
    </source>
</evidence>
<name>A0A953LIK5_SYMTR</name>
<keyword evidence="1" id="KW-0812">Transmembrane</keyword>
<dbReference type="AlphaFoldDB" id="A0A953LIK5"/>
<sequence length="293" mass="31552">MRKEFADHVSGWRMVILVLLLMVTGIGSLYTAAQTIRSVVGATAATPNFVFLRLFTGGSTQLPPLTWFMAFLAPLLGIALGFDAICGEQNRRTLSRVLAQPIHRDAVINGKFLAGLLSVTITFVALLLGVGGLGLIMLGVPPTGDELLRLVAYGVLTIIYVAFWLALAILFSVVFQNAATSALASIAVWLFFNVFWDLIVNVAAGDDPVGLGLWLMRLSPGYLYSEATVTLLTPKVRTLGAVTLEQVLGALEGVLSVDQSIMLIWPHAVGLVALTAVCFAVSYILFMRREIRA</sequence>
<dbReference type="Pfam" id="PF12679">
    <property type="entry name" value="ABC2_membrane_2"/>
    <property type="match status" value="1"/>
</dbReference>
<feature type="transmembrane region" description="Helical" evidence="1">
    <location>
        <begin position="112"/>
        <end position="138"/>
    </location>
</feature>